<organism evidence="1 2">
    <name type="scientific">Cellulomonas septica</name>
    <dbReference type="NCBI Taxonomy" id="285080"/>
    <lineage>
        <taxon>Bacteria</taxon>
        <taxon>Bacillati</taxon>
        <taxon>Actinomycetota</taxon>
        <taxon>Actinomycetes</taxon>
        <taxon>Micrococcales</taxon>
        <taxon>Cellulomonadaceae</taxon>
        <taxon>Cellulomonas</taxon>
    </lineage>
</organism>
<keyword evidence="2" id="KW-1185">Reference proteome</keyword>
<gene>
    <name evidence="1" type="ORF">HGA02_09685</name>
</gene>
<evidence type="ECO:0000313" key="1">
    <source>
        <dbReference type="EMBL" id="NKY39789.1"/>
    </source>
</evidence>
<sequence>MADALPRLNVKDASIRDRHLLGLPEGIEVDEIEVLAISRFAQAHWEESTQEVPQQRGFVRPVTAALGIRAVSAAPAVRALRLARLSALSGPFGVSPEDAVGLGLPASTAVVYDLDCP</sequence>
<dbReference type="EMBL" id="JAAXOY010000211">
    <property type="protein sequence ID" value="NKY39789.1"/>
    <property type="molecule type" value="Genomic_DNA"/>
</dbReference>
<name>A0ABX1JZU8_9CELL</name>
<accession>A0ABX1JZU8</accession>
<feature type="non-terminal residue" evidence="1">
    <location>
        <position position="117"/>
    </location>
</feature>
<reference evidence="1 2" key="1">
    <citation type="submission" date="2020-04" db="EMBL/GenBank/DDBJ databases">
        <title>MicrobeNet Type strains.</title>
        <authorList>
            <person name="Nicholson A.C."/>
        </authorList>
    </citation>
    <scope>NUCLEOTIDE SEQUENCE [LARGE SCALE GENOMIC DNA]</scope>
    <source>
        <strain evidence="1 2">ATCC BAA-787</strain>
    </source>
</reference>
<evidence type="ECO:0000313" key="2">
    <source>
        <dbReference type="Proteomes" id="UP000777774"/>
    </source>
</evidence>
<protein>
    <submittedName>
        <fullName evidence="1">Uncharacterized protein</fullName>
    </submittedName>
</protein>
<dbReference type="Proteomes" id="UP000777774">
    <property type="component" value="Unassembled WGS sequence"/>
</dbReference>
<proteinExistence type="predicted"/>
<comment type="caution">
    <text evidence="1">The sequence shown here is derived from an EMBL/GenBank/DDBJ whole genome shotgun (WGS) entry which is preliminary data.</text>
</comment>